<dbReference type="NCBIfam" id="TIGR00675">
    <property type="entry name" value="dcm"/>
    <property type="match status" value="1"/>
</dbReference>
<dbReference type="AlphaFoldDB" id="A0A0K1NMK3"/>
<reference evidence="10 12" key="2">
    <citation type="submission" date="2021-03" db="EMBL/GenBank/DDBJ databases">
        <title>Human Oral Microbial Genomes.</title>
        <authorList>
            <person name="Johnston C.D."/>
            <person name="Chen T."/>
            <person name="Dewhirst F.E."/>
        </authorList>
    </citation>
    <scope>NUCLEOTIDE SEQUENCE [LARGE SCALE GENOMIC DNA]</scope>
    <source>
        <strain evidence="10 12">W1435</strain>
    </source>
</reference>
<dbReference type="SUPFAM" id="SSF53335">
    <property type="entry name" value="S-adenosyl-L-methionine-dependent methyltransferases"/>
    <property type="match status" value="1"/>
</dbReference>
<dbReference type="REBASE" id="120802">
    <property type="entry name" value="M2.Pfu17724ORF11105P"/>
</dbReference>
<dbReference type="REBASE" id="478636">
    <property type="entry name" value="M2.PfuW1435ORF1370P"/>
</dbReference>
<dbReference type="PROSITE" id="PS00095">
    <property type="entry name" value="C5_MTASE_2"/>
    <property type="match status" value="1"/>
</dbReference>
<evidence type="ECO:0000313" key="11">
    <source>
        <dbReference type="Proteomes" id="UP000060345"/>
    </source>
</evidence>
<dbReference type="EMBL" id="CP072369">
    <property type="protein sequence ID" value="QUB85945.1"/>
    <property type="molecule type" value="Genomic_DNA"/>
</dbReference>
<dbReference type="InterPro" id="IPR050390">
    <property type="entry name" value="C5-Methyltransferase"/>
</dbReference>
<dbReference type="PANTHER" id="PTHR10629">
    <property type="entry name" value="CYTOSINE-SPECIFIC METHYLTRANSFERASE"/>
    <property type="match status" value="1"/>
</dbReference>
<dbReference type="PRINTS" id="PR00105">
    <property type="entry name" value="C5METTRFRASE"/>
</dbReference>
<proteinExistence type="inferred from homology"/>
<dbReference type="GO" id="GO:0032259">
    <property type="term" value="P:methylation"/>
    <property type="evidence" value="ECO:0007669"/>
    <property type="project" value="UniProtKB-KW"/>
</dbReference>
<dbReference type="GO" id="GO:0009307">
    <property type="term" value="P:DNA restriction-modification system"/>
    <property type="evidence" value="ECO:0007669"/>
    <property type="project" value="UniProtKB-KW"/>
</dbReference>
<sequence length="349" mass="39053">MNKKHTFIDLFSGCGGLSLGFEMAGLESLIAIDHWQDALKTYAYNRPGAKTLCADLLALTPQEVEEAIQTNNVDVIIGGPPCQGFSVAGKRIIEDERNQLYKRFVAMVAYFQPKAFVMENVPNILSMGEGVIKKAILDDFEALGYNVQCKVLTASNYGVPQNRRRAVFVGLKNGEFDFNLPEVEHKVTTGEALSDLPECSMTDGDKYAVEPQSDYQKFIRANSSGVFNHETTEHNQKTIDIINLVPDGGNYKDLPESLQGIRKVHIAWTRLNSKAPSITIDTGHRHHFHYKWNRVPTVRECARIQSFPDTFVFTCSKTSQYKQVGNAVPPLMANAIAKHLKETLWPSKK</sequence>
<evidence type="ECO:0000256" key="8">
    <source>
        <dbReference type="RuleBase" id="RU000417"/>
    </source>
</evidence>
<dbReference type="CDD" id="cd00315">
    <property type="entry name" value="Cyt_C5_DNA_methylase"/>
    <property type="match status" value="1"/>
</dbReference>
<evidence type="ECO:0000256" key="2">
    <source>
        <dbReference type="ARBA" id="ARBA00022679"/>
    </source>
</evidence>
<evidence type="ECO:0000256" key="3">
    <source>
        <dbReference type="ARBA" id="ARBA00022691"/>
    </source>
</evidence>
<dbReference type="PROSITE" id="PS51679">
    <property type="entry name" value="SAM_MT_C5"/>
    <property type="match status" value="1"/>
</dbReference>
<dbReference type="GO" id="GO:0003677">
    <property type="term" value="F:DNA binding"/>
    <property type="evidence" value="ECO:0007669"/>
    <property type="project" value="TreeGrafter"/>
</dbReference>
<dbReference type="Gene3D" id="3.90.120.10">
    <property type="entry name" value="DNA Methylase, subunit A, domain 2"/>
    <property type="match status" value="1"/>
</dbReference>
<keyword evidence="2 6" id="KW-0808">Transferase</keyword>
<dbReference type="STRING" id="1236517.ADJ77_11115"/>
<keyword evidence="1 6" id="KW-0489">Methyltransferase</keyword>
<dbReference type="GO" id="GO:0044027">
    <property type="term" value="P:negative regulation of gene expression via chromosomal CpG island methylation"/>
    <property type="evidence" value="ECO:0007669"/>
    <property type="project" value="TreeGrafter"/>
</dbReference>
<protein>
    <recommendedName>
        <fullName evidence="8">Cytosine-specific methyltransferase</fullName>
        <ecNumber evidence="8">2.1.1.37</ecNumber>
    </recommendedName>
</protein>
<feature type="active site" evidence="6">
    <location>
        <position position="82"/>
    </location>
</feature>
<dbReference type="InterPro" id="IPR031303">
    <property type="entry name" value="C5_meth_CS"/>
</dbReference>
<reference evidence="9 11" key="1">
    <citation type="submission" date="2015-07" db="EMBL/GenBank/DDBJ databases">
        <authorList>
            <person name="Noorani M."/>
        </authorList>
    </citation>
    <scope>NUCLEOTIDE SEQUENCE [LARGE SCALE GENOMIC DNA]</scope>
    <source>
        <strain evidence="9 11">W1435</strain>
    </source>
</reference>
<keyword evidence="12" id="KW-1185">Reference proteome</keyword>
<dbReference type="EMBL" id="CP012075">
    <property type="protein sequence ID" value="AKU70317.1"/>
    <property type="molecule type" value="Genomic_DNA"/>
</dbReference>
<accession>A0A0K1NMK3</accession>
<dbReference type="Proteomes" id="UP000682005">
    <property type="component" value="Chromosome 2"/>
</dbReference>
<dbReference type="RefSeq" id="WP_050696416.1">
    <property type="nucleotide sequence ID" value="NZ_CP012075.1"/>
</dbReference>
<comment type="catalytic activity">
    <reaction evidence="5 8">
        <text>a 2'-deoxycytidine in DNA + S-adenosyl-L-methionine = a 5-methyl-2'-deoxycytidine in DNA + S-adenosyl-L-homocysteine + H(+)</text>
        <dbReference type="Rhea" id="RHEA:13681"/>
        <dbReference type="Rhea" id="RHEA-COMP:11369"/>
        <dbReference type="Rhea" id="RHEA-COMP:11370"/>
        <dbReference type="ChEBI" id="CHEBI:15378"/>
        <dbReference type="ChEBI" id="CHEBI:57856"/>
        <dbReference type="ChEBI" id="CHEBI:59789"/>
        <dbReference type="ChEBI" id="CHEBI:85452"/>
        <dbReference type="ChEBI" id="CHEBI:85454"/>
        <dbReference type="EC" id="2.1.1.37"/>
    </reaction>
</comment>
<dbReference type="PROSITE" id="PS00094">
    <property type="entry name" value="C5_MTASE_1"/>
    <property type="match status" value="1"/>
</dbReference>
<dbReference type="Gene3D" id="3.40.50.150">
    <property type="entry name" value="Vaccinia Virus protein VP39"/>
    <property type="match status" value="1"/>
</dbReference>
<organism evidence="9 11">
    <name type="scientific">Prevotella fusca JCM 17724</name>
    <dbReference type="NCBI Taxonomy" id="1236517"/>
    <lineage>
        <taxon>Bacteria</taxon>
        <taxon>Pseudomonadati</taxon>
        <taxon>Bacteroidota</taxon>
        <taxon>Bacteroidia</taxon>
        <taxon>Bacteroidales</taxon>
        <taxon>Prevotellaceae</taxon>
        <taxon>Prevotella</taxon>
    </lineage>
</organism>
<dbReference type="EC" id="2.1.1.37" evidence="8"/>
<dbReference type="eggNOG" id="COG0270">
    <property type="taxonomic scope" value="Bacteria"/>
</dbReference>
<evidence type="ECO:0000256" key="5">
    <source>
        <dbReference type="ARBA" id="ARBA00047422"/>
    </source>
</evidence>
<comment type="similarity">
    <text evidence="6 7">Belongs to the class I-like SAM-binding methyltransferase superfamily. C5-methyltransferase family.</text>
</comment>
<evidence type="ECO:0000313" key="10">
    <source>
        <dbReference type="EMBL" id="QUB85945.1"/>
    </source>
</evidence>
<dbReference type="KEGG" id="pfus:ADJ77_11115"/>
<keyword evidence="3 6" id="KW-0949">S-adenosyl-L-methionine</keyword>
<evidence type="ECO:0000256" key="7">
    <source>
        <dbReference type="RuleBase" id="RU000416"/>
    </source>
</evidence>
<dbReference type="Pfam" id="PF00145">
    <property type="entry name" value="DNA_methylase"/>
    <property type="match status" value="1"/>
</dbReference>
<name>A0A0K1NMK3_9BACT</name>
<dbReference type="InterPro" id="IPR001525">
    <property type="entry name" value="C5_MeTfrase"/>
</dbReference>
<dbReference type="GO" id="GO:0003886">
    <property type="term" value="F:DNA (cytosine-5-)-methyltransferase activity"/>
    <property type="evidence" value="ECO:0007669"/>
    <property type="project" value="UniProtKB-EC"/>
</dbReference>
<dbReference type="PANTHER" id="PTHR10629:SF52">
    <property type="entry name" value="DNA (CYTOSINE-5)-METHYLTRANSFERASE 1"/>
    <property type="match status" value="1"/>
</dbReference>
<dbReference type="Proteomes" id="UP000060345">
    <property type="component" value="Chromosome 2"/>
</dbReference>
<gene>
    <name evidence="9" type="ORF">ADJ77_11115</name>
    <name evidence="10" type="ORF">J5A51_01380</name>
</gene>
<evidence type="ECO:0000256" key="1">
    <source>
        <dbReference type="ARBA" id="ARBA00022603"/>
    </source>
</evidence>
<dbReference type="InterPro" id="IPR029063">
    <property type="entry name" value="SAM-dependent_MTases_sf"/>
</dbReference>
<evidence type="ECO:0000313" key="9">
    <source>
        <dbReference type="EMBL" id="AKU70317.1"/>
    </source>
</evidence>
<evidence type="ECO:0000256" key="4">
    <source>
        <dbReference type="ARBA" id="ARBA00022747"/>
    </source>
</evidence>
<keyword evidence="4" id="KW-0680">Restriction system</keyword>
<dbReference type="InterPro" id="IPR018117">
    <property type="entry name" value="C5_DNA_meth_AS"/>
</dbReference>
<evidence type="ECO:0000256" key="6">
    <source>
        <dbReference type="PROSITE-ProRule" id="PRU01016"/>
    </source>
</evidence>
<evidence type="ECO:0000313" key="12">
    <source>
        <dbReference type="Proteomes" id="UP000682005"/>
    </source>
</evidence>